<sequence>MGSPLKVGVVGAGVISAQYSKSLKKLPQLQITAVSDFVPERAQALADEHGAQVLSLDELLASPDVDVVLNLTLPRTHAEVALQAIAAGKHVYGEKPLAMTVAEGRDVVKAAAAAGVRVGCAPDTVLGTGIQTARALVDAGKIGTPHSATAFMTTPGHERWHPQPDFYYQPGGGPLLDMGPYYLTSLVHLLGPVVRVVGASARPTSSRTIASGPRAGESFGVDIDTHLTGILEHASGAVSTLIMSFDTWAARLPRIEVYGTEGTISVPDPNMFEGPVELFAAATAPAPGPDVDPAANWVDAGATAGFVDSGRGYGLADLALSVAEGRQHRANDEVALHVLEIMESVQRAADEHTSVTLTTTCERPEAISTPVDLSA</sequence>
<keyword evidence="1" id="KW-0560">Oxidoreductase</keyword>
<evidence type="ECO:0000259" key="3">
    <source>
        <dbReference type="Pfam" id="PF22725"/>
    </source>
</evidence>
<keyword evidence="5" id="KW-1185">Reference proteome</keyword>
<feature type="domain" description="Gfo/Idh/MocA-like oxidoreductase N-terminal" evidence="2">
    <location>
        <begin position="5"/>
        <end position="119"/>
    </location>
</feature>
<evidence type="ECO:0000256" key="1">
    <source>
        <dbReference type="ARBA" id="ARBA00023002"/>
    </source>
</evidence>
<accession>A0A2T0QUY0</accession>
<feature type="domain" description="GFO/IDH/MocA-like oxidoreductase" evidence="3">
    <location>
        <begin position="130"/>
        <end position="264"/>
    </location>
</feature>
<dbReference type="SUPFAM" id="SSF51735">
    <property type="entry name" value="NAD(P)-binding Rossmann-fold domains"/>
    <property type="match status" value="1"/>
</dbReference>
<dbReference type="Gene3D" id="3.40.50.720">
    <property type="entry name" value="NAD(P)-binding Rossmann-like Domain"/>
    <property type="match status" value="1"/>
</dbReference>
<proteinExistence type="predicted"/>
<protein>
    <submittedName>
        <fullName evidence="4">Putative dehydrogenase</fullName>
    </submittedName>
</protein>
<dbReference type="GO" id="GO:0000166">
    <property type="term" value="F:nucleotide binding"/>
    <property type="evidence" value="ECO:0007669"/>
    <property type="project" value="InterPro"/>
</dbReference>
<evidence type="ECO:0000313" key="4">
    <source>
        <dbReference type="EMBL" id="PRY09092.1"/>
    </source>
</evidence>
<dbReference type="Gene3D" id="3.30.360.10">
    <property type="entry name" value="Dihydrodipicolinate Reductase, domain 2"/>
    <property type="match status" value="1"/>
</dbReference>
<dbReference type="InterPro" id="IPR000683">
    <property type="entry name" value="Gfo/Idh/MocA-like_OxRdtase_N"/>
</dbReference>
<dbReference type="PANTHER" id="PTHR43818">
    <property type="entry name" value="BCDNA.GH03377"/>
    <property type="match status" value="1"/>
</dbReference>
<reference evidence="4 5" key="1">
    <citation type="submission" date="2018-03" db="EMBL/GenBank/DDBJ databases">
        <title>Genomic Encyclopedia of Archaeal and Bacterial Type Strains, Phase II (KMG-II): from individual species to whole genera.</title>
        <authorList>
            <person name="Goeker M."/>
        </authorList>
    </citation>
    <scope>NUCLEOTIDE SEQUENCE [LARGE SCALE GENOMIC DNA]</scope>
    <source>
        <strain evidence="4 5">DSM 19711</strain>
    </source>
</reference>
<dbReference type="GO" id="GO:0016491">
    <property type="term" value="F:oxidoreductase activity"/>
    <property type="evidence" value="ECO:0007669"/>
    <property type="project" value="UniProtKB-KW"/>
</dbReference>
<dbReference type="InterPro" id="IPR055170">
    <property type="entry name" value="GFO_IDH_MocA-like_dom"/>
</dbReference>
<dbReference type="InterPro" id="IPR036291">
    <property type="entry name" value="NAD(P)-bd_dom_sf"/>
</dbReference>
<dbReference type="SUPFAM" id="SSF55347">
    <property type="entry name" value="Glyceraldehyde-3-phosphate dehydrogenase-like, C-terminal domain"/>
    <property type="match status" value="1"/>
</dbReference>
<dbReference type="InterPro" id="IPR050463">
    <property type="entry name" value="Gfo/Idh/MocA_oxidrdct_glycsds"/>
</dbReference>
<name>A0A2T0QUY0_9ACTN</name>
<dbReference type="Proteomes" id="UP000238083">
    <property type="component" value="Unassembled WGS sequence"/>
</dbReference>
<comment type="caution">
    <text evidence="4">The sequence shown here is derived from an EMBL/GenBank/DDBJ whole genome shotgun (WGS) entry which is preliminary data.</text>
</comment>
<dbReference type="EMBL" id="PVZF01000021">
    <property type="protein sequence ID" value="PRY09092.1"/>
    <property type="molecule type" value="Genomic_DNA"/>
</dbReference>
<evidence type="ECO:0000313" key="5">
    <source>
        <dbReference type="Proteomes" id="UP000238083"/>
    </source>
</evidence>
<dbReference type="AlphaFoldDB" id="A0A2T0QUY0"/>
<gene>
    <name evidence="4" type="ORF">CLV37_12132</name>
</gene>
<dbReference type="Pfam" id="PF22725">
    <property type="entry name" value="GFO_IDH_MocA_C3"/>
    <property type="match status" value="1"/>
</dbReference>
<dbReference type="PANTHER" id="PTHR43818:SF11">
    <property type="entry name" value="BCDNA.GH03377"/>
    <property type="match status" value="1"/>
</dbReference>
<evidence type="ECO:0000259" key="2">
    <source>
        <dbReference type="Pfam" id="PF01408"/>
    </source>
</evidence>
<organism evidence="4 5">
    <name type="scientific">Kineococcus rhizosphaerae</name>
    <dbReference type="NCBI Taxonomy" id="559628"/>
    <lineage>
        <taxon>Bacteria</taxon>
        <taxon>Bacillati</taxon>
        <taxon>Actinomycetota</taxon>
        <taxon>Actinomycetes</taxon>
        <taxon>Kineosporiales</taxon>
        <taxon>Kineosporiaceae</taxon>
        <taxon>Kineococcus</taxon>
    </lineage>
</organism>
<dbReference type="OrthoDB" id="9776544at2"/>
<dbReference type="Pfam" id="PF01408">
    <property type="entry name" value="GFO_IDH_MocA"/>
    <property type="match status" value="1"/>
</dbReference>
<dbReference type="RefSeq" id="WP_106215531.1">
    <property type="nucleotide sequence ID" value="NZ_PVZF01000021.1"/>
</dbReference>